<evidence type="ECO:0000313" key="3">
    <source>
        <dbReference type="Proteomes" id="UP000023152"/>
    </source>
</evidence>
<evidence type="ECO:0000313" key="2">
    <source>
        <dbReference type="EMBL" id="ETO16144.1"/>
    </source>
</evidence>
<keyword evidence="3" id="KW-1185">Reference proteome</keyword>
<sequence length="160" mass="18248">MATSKGFSLVQEKGDDLKNELKQFDIIVSKLNDWLKSLKAQVRKEQHQIEREKHTHTQLNIRKGDTNGTGLVRDNAISMITDETIRAWLLKAKDKAVQEEKELISSLGPLELEPFLREAVRIESVLDEEYAALKKEQQTARSLHAPNIGVYQAKTKPTTR</sequence>
<reference evidence="2 3" key="1">
    <citation type="journal article" date="2013" name="Curr. Biol.">
        <title>The Genome of the Foraminiferan Reticulomyxa filosa.</title>
        <authorList>
            <person name="Glockner G."/>
            <person name="Hulsmann N."/>
            <person name="Schleicher M."/>
            <person name="Noegel A.A."/>
            <person name="Eichinger L."/>
            <person name="Gallinger C."/>
            <person name="Pawlowski J."/>
            <person name="Sierra R."/>
            <person name="Euteneuer U."/>
            <person name="Pillet L."/>
            <person name="Moustafa A."/>
            <person name="Platzer M."/>
            <person name="Groth M."/>
            <person name="Szafranski K."/>
            <person name="Schliwa M."/>
        </authorList>
    </citation>
    <scope>NUCLEOTIDE SEQUENCE [LARGE SCALE GENOMIC DNA]</scope>
</reference>
<proteinExistence type="predicted"/>
<dbReference type="Proteomes" id="UP000023152">
    <property type="component" value="Unassembled WGS sequence"/>
</dbReference>
<comment type="caution">
    <text evidence="2">The sequence shown here is derived from an EMBL/GenBank/DDBJ whole genome shotgun (WGS) entry which is preliminary data.</text>
</comment>
<gene>
    <name evidence="2" type="ORF">RFI_21212</name>
</gene>
<dbReference type="AlphaFoldDB" id="X6MQK5"/>
<evidence type="ECO:0000256" key="1">
    <source>
        <dbReference type="SAM" id="MobiDB-lite"/>
    </source>
</evidence>
<name>X6MQK5_RETFI</name>
<feature type="region of interest" description="Disordered" evidence="1">
    <location>
        <begin position="137"/>
        <end position="160"/>
    </location>
</feature>
<organism evidence="2 3">
    <name type="scientific">Reticulomyxa filosa</name>
    <dbReference type="NCBI Taxonomy" id="46433"/>
    <lineage>
        <taxon>Eukaryota</taxon>
        <taxon>Sar</taxon>
        <taxon>Rhizaria</taxon>
        <taxon>Retaria</taxon>
        <taxon>Foraminifera</taxon>
        <taxon>Monothalamids</taxon>
        <taxon>Reticulomyxidae</taxon>
        <taxon>Reticulomyxa</taxon>
    </lineage>
</organism>
<protein>
    <submittedName>
        <fullName evidence="2">Uncharacterized protein</fullName>
    </submittedName>
</protein>
<feature type="non-terminal residue" evidence="2">
    <location>
        <position position="160"/>
    </location>
</feature>
<accession>X6MQK5</accession>
<dbReference type="EMBL" id="ASPP01018532">
    <property type="protein sequence ID" value="ETO16144.1"/>
    <property type="molecule type" value="Genomic_DNA"/>
</dbReference>